<dbReference type="AlphaFoldDB" id="A0A9P4RCZ4"/>
<evidence type="ECO:0000313" key="1">
    <source>
        <dbReference type="EMBL" id="KAF2740841.1"/>
    </source>
</evidence>
<dbReference type="EMBL" id="ML996099">
    <property type="protein sequence ID" value="KAF2740841.1"/>
    <property type="molecule type" value="Genomic_DNA"/>
</dbReference>
<protein>
    <submittedName>
        <fullName evidence="1">Uncharacterized protein</fullName>
    </submittedName>
</protein>
<reference evidence="1" key="1">
    <citation type="journal article" date="2020" name="Stud. Mycol.">
        <title>101 Dothideomycetes genomes: a test case for predicting lifestyles and emergence of pathogens.</title>
        <authorList>
            <person name="Haridas S."/>
            <person name="Albert R."/>
            <person name="Binder M."/>
            <person name="Bloem J."/>
            <person name="Labutti K."/>
            <person name="Salamov A."/>
            <person name="Andreopoulos B."/>
            <person name="Baker S."/>
            <person name="Barry K."/>
            <person name="Bills G."/>
            <person name="Bluhm B."/>
            <person name="Cannon C."/>
            <person name="Castanera R."/>
            <person name="Culley D."/>
            <person name="Daum C."/>
            <person name="Ezra D."/>
            <person name="Gonzalez J."/>
            <person name="Henrissat B."/>
            <person name="Kuo A."/>
            <person name="Liang C."/>
            <person name="Lipzen A."/>
            <person name="Lutzoni F."/>
            <person name="Magnuson J."/>
            <person name="Mondo S."/>
            <person name="Nolan M."/>
            <person name="Ohm R."/>
            <person name="Pangilinan J."/>
            <person name="Park H.-J."/>
            <person name="Ramirez L."/>
            <person name="Alfaro M."/>
            <person name="Sun H."/>
            <person name="Tritt A."/>
            <person name="Yoshinaga Y."/>
            <person name="Zwiers L.-H."/>
            <person name="Turgeon B."/>
            <person name="Goodwin S."/>
            <person name="Spatafora J."/>
            <person name="Crous P."/>
            <person name="Grigoriev I."/>
        </authorList>
    </citation>
    <scope>NUCLEOTIDE SEQUENCE</scope>
    <source>
        <strain evidence="1">CBS 125425</strain>
    </source>
</reference>
<organism evidence="1 2">
    <name type="scientific">Polyplosphaeria fusca</name>
    <dbReference type="NCBI Taxonomy" id="682080"/>
    <lineage>
        <taxon>Eukaryota</taxon>
        <taxon>Fungi</taxon>
        <taxon>Dikarya</taxon>
        <taxon>Ascomycota</taxon>
        <taxon>Pezizomycotina</taxon>
        <taxon>Dothideomycetes</taxon>
        <taxon>Pleosporomycetidae</taxon>
        <taxon>Pleosporales</taxon>
        <taxon>Tetraplosphaeriaceae</taxon>
        <taxon>Polyplosphaeria</taxon>
    </lineage>
</organism>
<keyword evidence="2" id="KW-1185">Reference proteome</keyword>
<gene>
    <name evidence="1" type="ORF">EJ04DRAFT_167790</name>
</gene>
<sequence>MFHPSFCTRPHKDLSQKEVSEMVPQTSWNLCRNGAVEVSCSSWCTSPSLPVDPGEPPQSCATGCGCPAVVTSAHKSLRRAGRRDSVCSFLPLIGNLTAHQRIGCRMVSVEPQYRGRVIGSTCSHPSHFHDFLGLVMRWSHIKFQSRGFLCVDDSDLSSALLRPGQPCKVDPRASASPPPLTHGLFRFYRSIVPRPDWGFGGRLCLAHLNRSQSHSRGTFCGGPSIG</sequence>
<accession>A0A9P4RCZ4</accession>
<proteinExistence type="predicted"/>
<dbReference type="Proteomes" id="UP000799444">
    <property type="component" value="Unassembled WGS sequence"/>
</dbReference>
<name>A0A9P4RCZ4_9PLEO</name>
<evidence type="ECO:0000313" key="2">
    <source>
        <dbReference type="Proteomes" id="UP000799444"/>
    </source>
</evidence>
<comment type="caution">
    <text evidence="1">The sequence shown here is derived from an EMBL/GenBank/DDBJ whole genome shotgun (WGS) entry which is preliminary data.</text>
</comment>